<protein>
    <submittedName>
        <fullName evidence="1">Uncharacterized protein</fullName>
    </submittedName>
</protein>
<name>A0A9P8P405_9ASCO</name>
<proteinExistence type="predicted"/>
<reference evidence="1" key="2">
    <citation type="submission" date="2021-01" db="EMBL/GenBank/DDBJ databases">
        <authorList>
            <person name="Schikora-Tamarit M.A."/>
        </authorList>
    </citation>
    <scope>NUCLEOTIDE SEQUENCE</scope>
    <source>
        <strain evidence="1">NCAIM Y.01608</strain>
    </source>
</reference>
<comment type="caution">
    <text evidence="1">The sequence shown here is derived from an EMBL/GenBank/DDBJ whole genome shotgun (WGS) entry which is preliminary data.</text>
</comment>
<evidence type="ECO:0000313" key="1">
    <source>
        <dbReference type="EMBL" id="KAH3664646.1"/>
    </source>
</evidence>
<dbReference type="EMBL" id="JAEUBD010001178">
    <property type="protein sequence ID" value="KAH3664646.1"/>
    <property type="molecule type" value="Genomic_DNA"/>
</dbReference>
<reference evidence="1" key="1">
    <citation type="journal article" date="2021" name="Open Biol.">
        <title>Shared evolutionary footprints suggest mitochondrial oxidative damage underlies multiple complex I losses in fungi.</title>
        <authorList>
            <person name="Schikora-Tamarit M.A."/>
            <person name="Marcet-Houben M."/>
            <person name="Nosek J."/>
            <person name="Gabaldon T."/>
        </authorList>
    </citation>
    <scope>NUCLEOTIDE SEQUENCE</scope>
    <source>
        <strain evidence="1">NCAIM Y.01608</strain>
    </source>
</reference>
<gene>
    <name evidence="1" type="ORF">OGATHE_003461</name>
</gene>
<keyword evidence="2" id="KW-1185">Reference proteome</keyword>
<organism evidence="1 2">
    <name type="scientific">Ogataea polymorpha</name>
    <dbReference type="NCBI Taxonomy" id="460523"/>
    <lineage>
        <taxon>Eukaryota</taxon>
        <taxon>Fungi</taxon>
        <taxon>Dikarya</taxon>
        <taxon>Ascomycota</taxon>
        <taxon>Saccharomycotina</taxon>
        <taxon>Pichiomycetes</taxon>
        <taxon>Pichiales</taxon>
        <taxon>Pichiaceae</taxon>
        <taxon>Ogataea</taxon>
    </lineage>
</organism>
<dbReference type="Proteomes" id="UP000788993">
    <property type="component" value="Unassembled WGS sequence"/>
</dbReference>
<sequence length="107" mass="11828">MSPLRFQLKIFVSWDEDVDREDLELHVFMDALSLTVDVLRFSLSQILSSSSSSEPEDSSSESIPLCITKIASSIALTSSSMLSIRGAYASVMSSMRAYPIQSEVTDR</sequence>
<accession>A0A9P8P405</accession>
<dbReference type="AlphaFoldDB" id="A0A9P8P405"/>
<evidence type="ECO:0000313" key="2">
    <source>
        <dbReference type="Proteomes" id="UP000788993"/>
    </source>
</evidence>